<evidence type="ECO:0000256" key="11">
    <source>
        <dbReference type="ARBA" id="ARBA00048778"/>
    </source>
</evidence>
<evidence type="ECO:0000259" key="15">
    <source>
        <dbReference type="SMART" id="SM00382"/>
    </source>
</evidence>
<keyword evidence="18" id="KW-1185">Reference proteome</keyword>
<dbReference type="PANTHER" id="PTHR23070">
    <property type="entry name" value="BCS1 AAA-TYPE ATPASE"/>
    <property type="match status" value="1"/>
</dbReference>
<comment type="similarity">
    <text evidence="2">Belongs to the AAA ATPase family. BCS1 subfamily.</text>
</comment>
<dbReference type="PROSITE" id="PS00674">
    <property type="entry name" value="AAA"/>
    <property type="match status" value="1"/>
</dbReference>
<dbReference type="EMBL" id="VXIS01000464">
    <property type="protein sequence ID" value="KAA8893308.1"/>
    <property type="molecule type" value="Genomic_DNA"/>
</dbReference>
<organism evidence="17 18">
    <name type="scientific">Sphaerosporella brunnea</name>
    <dbReference type="NCBI Taxonomy" id="1250544"/>
    <lineage>
        <taxon>Eukaryota</taxon>
        <taxon>Fungi</taxon>
        <taxon>Dikarya</taxon>
        <taxon>Ascomycota</taxon>
        <taxon>Pezizomycotina</taxon>
        <taxon>Pezizomycetes</taxon>
        <taxon>Pezizales</taxon>
        <taxon>Pyronemataceae</taxon>
        <taxon>Sphaerosporella</taxon>
    </lineage>
</organism>
<dbReference type="Pfam" id="PF25426">
    <property type="entry name" value="AAA_lid_BCS1"/>
    <property type="match status" value="1"/>
</dbReference>
<evidence type="ECO:0000313" key="18">
    <source>
        <dbReference type="Proteomes" id="UP000326924"/>
    </source>
</evidence>
<evidence type="ECO:0000256" key="9">
    <source>
        <dbReference type="ARBA" id="ARBA00023128"/>
    </source>
</evidence>
<evidence type="ECO:0008006" key="19">
    <source>
        <dbReference type="Google" id="ProtNLM"/>
    </source>
</evidence>
<keyword evidence="6" id="KW-0378">Hydrolase</keyword>
<dbReference type="CDD" id="cd19510">
    <property type="entry name" value="RecA-like_BCS1"/>
    <property type="match status" value="1"/>
</dbReference>
<evidence type="ECO:0000256" key="10">
    <source>
        <dbReference type="ARBA" id="ARBA00023136"/>
    </source>
</evidence>
<dbReference type="SMART" id="SM01024">
    <property type="entry name" value="BCS1_N"/>
    <property type="match status" value="1"/>
</dbReference>
<feature type="compositionally biased region" description="Low complexity" evidence="13">
    <location>
        <begin position="391"/>
        <end position="407"/>
    </location>
</feature>
<evidence type="ECO:0000256" key="8">
    <source>
        <dbReference type="ARBA" id="ARBA00022989"/>
    </source>
</evidence>
<dbReference type="OrthoDB" id="10251412at2759"/>
<name>A0A5J5EF14_9PEZI</name>
<comment type="subcellular location">
    <subcellularLocation>
        <location evidence="1">Mitochondrion inner membrane</location>
        <topology evidence="1">Single-pass membrane protein</topology>
    </subcellularLocation>
</comment>
<feature type="transmembrane region" description="Helical" evidence="14">
    <location>
        <begin position="47"/>
        <end position="69"/>
    </location>
</feature>
<keyword evidence="4 12" id="KW-0547">Nucleotide-binding</keyword>
<evidence type="ECO:0000313" key="17">
    <source>
        <dbReference type="EMBL" id="KAA8893308.1"/>
    </source>
</evidence>
<dbReference type="InterPro" id="IPR003959">
    <property type="entry name" value="ATPase_AAA_core"/>
</dbReference>
<dbReference type="InterPro" id="IPR014851">
    <property type="entry name" value="BCS1_N"/>
</dbReference>
<feature type="domain" description="BCS1 N-terminal" evidence="16">
    <location>
        <begin position="57"/>
        <end position="284"/>
    </location>
</feature>
<evidence type="ECO:0000256" key="1">
    <source>
        <dbReference type="ARBA" id="ARBA00004434"/>
    </source>
</evidence>
<dbReference type="InterPro" id="IPR057495">
    <property type="entry name" value="AAA_lid_BCS1"/>
</dbReference>
<keyword evidence="8 14" id="KW-1133">Transmembrane helix</keyword>
<comment type="caution">
    <text evidence="17">The sequence shown here is derived from an EMBL/GenBank/DDBJ whole genome shotgun (WGS) entry which is preliminary data.</text>
</comment>
<dbReference type="SUPFAM" id="SSF52540">
    <property type="entry name" value="P-loop containing nucleoside triphosphate hydrolases"/>
    <property type="match status" value="1"/>
</dbReference>
<dbReference type="InterPro" id="IPR027417">
    <property type="entry name" value="P-loop_NTPase"/>
</dbReference>
<feature type="domain" description="AAA+ ATPase" evidence="15">
    <location>
        <begin position="317"/>
        <end position="470"/>
    </location>
</feature>
<gene>
    <name evidence="17" type="ORF">FN846DRAFT_914196</name>
</gene>
<keyword evidence="9" id="KW-0496">Mitochondrion</keyword>
<reference evidence="17 18" key="1">
    <citation type="submission" date="2019-09" db="EMBL/GenBank/DDBJ databases">
        <title>Draft genome of the ectomycorrhizal ascomycete Sphaerosporella brunnea.</title>
        <authorList>
            <consortium name="DOE Joint Genome Institute"/>
            <person name="Benucci G.M."/>
            <person name="Marozzi G."/>
            <person name="Antonielli L."/>
            <person name="Sanchez S."/>
            <person name="Marco P."/>
            <person name="Wang X."/>
            <person name="Falini L.B."/>
            <person name="Barry K."/>
            <person name="Haridas S."/>
            <person name="Lipzen A."/>
            <person name="Labutti K."/>
            <person name="Grigoriev I.V."/>
            <person name="Murat C."/>
            <person name="Martin F."/>
            <person name="Albertini E."/>
            <person name="Donnini D."/>
            <person name="Bonito G."/>
        </authorList>
    </citation>
    <scope>NUCLEOTIDE SEQUENCE [LARGE SCALE GENOMIC DNA]</scope>
    <source>
        <strain evidence="17 18">Sb_GMNB300</strain>
    </source>
</reference>
<protein>
    <recommendedName>
        <fullName evidence="19">P-loop containing nucleoside triphosphate hydrolase protein</fullName>
    </recommendedName>
</protein>
<dbReference type="AlphaFoldDB" id="A0A5J5EF14"/>
<evidence type="ECO:0000256" key="12">
    <source>
        <dbReference type="RuleBase" id="RU003651"/>
    </source>
</evidence>
<dbReference type="GO" id="GO:0005524">
    <property type="term" value="F:ATP binding"/>
    <property type="evidence" value="ECO:0007669"/>
    <property type="project" value="UniProtKB-KW"/>
</dbReference>
<sequence length="627" mass="69420">MGSDNGDDGSSGSGYGYGANLLGAMSLTTIVNQVLEQAGPVLKTQLGVDLNLLITLFVLGTMAAAGWHYCGELVEMLLETYFQCTVRISSDDTMFAALMEYLDEQGVFATTGEQAPTGSDVCAVGTSARLAWYATPTRNLDANLDKWNASYWDSDSELEDDDDDDDAANYQPYMRVKKKTKYAPMTGHSHYFYFKPTGHTVKIWRTEAENNPGAWWRKAREYVSLRIYGRDAAPLKALLQRVCDRENHKNVGKTIVYKAARGADGDSSTWTRCFSRASRPLHSVILDEEQKEEICQDMAEYLMPATSKWYSNRGLPYRRGYLLYGPPGTGKTSLTVALAGRYGLQVYSLSLSAVWMNDDTLAHLFSRLPKTCIVLLEDIDACGVTREGSKSSDPNPSSEAESAPNPSKTKGTASDTPTRVTFSGLLNAIDGVASKEGRLLIMTTNHRERLDDALIRPGRVDLQIKFDFADKLVVYNLFKTLYTVEPADKVLLKFPENFPDEMELMKLATAFAAKVPEGKFSPAEVQGLLLKHKKDPRKAVEVVEDWVVQKKNEQSEKERKEMAEKKAAAEKAAAEKEKKAAAEKEKEKEKKKEPADPVVVAAPPKINGVKAADSEETPTTNGEKEEK</sequence>
<evidence type="ECO:0000256" key="2">
    <source>
        <dbReference type="ARBA" id="ARBA00007448"/>
    </source>
</evidence>
<feature type="region of interest" description="Disordered" evidence="13">
    <location>
        <begin position="551"/>
        <end position="627"/>
    </location>
</feature>
<dbReference type="InterPro" id="IPR050747">
    <property type="entry name" value="Mitochondrial_chaperone_BCS1"/>
</dbReference>
<dbReference type="Gene3D" id="3.40.50.300">
    <property type="entry name" value="P-loop containing nucleotide triphosphate hydrolases"/>
    <property type="match status" value="1"/>
</dbReference>
<dbReference type="Proteomes" id="UP000326924">
    <property type="component" value="Unassembled WGS sequence"/>
</dbReference>
<dbReference type="Pfam" id="PF08740">
    <property type="entry name" value="BCS1_N"/>
    <property type="match status" value="1"/>
</dbReference>
<dbReference type="InterPro" id="IPR003593">
    <property type="entry name" value="AAA+_ATPase"/>
</dbReference>
<accession>A0A5J5EF14</accession>
<evidence type="ECO:0000256" key="7">
    <source>
        <dbReference type="ARBA" id="ARBA00022840"/>
    </source>
</evidence>
<dbReference type="InterPro" id="IPR003960">
    <property type="entry name" value="ATPase_AAA_CS"/>
</dbReference>
<proteinExistence type="inferred from homology"/>
<feature type="compositionally biased region" description="Basic and acidic residues" evidence="13">
    <location>
        <begin position="551"/>
        <end position="595"/>
    </location>
</feature>
<keyword evidence="5" id="KW-0999">Mitochondrion inner membrane</keyword>
<evidence type="ECO:0000259" key="16">
    <source>
        <dbReference type="SMART" id="SM01024"/>
    </source>
</evidence>
<feature type="compositionally biased region" description="Polar residues" evidence="13">
    <location>
        <begin position="408"/>
        <end position="417"/>
    </location>
</feature>
<dbReference type="Pfam" id="PF00004">
    <property type="entry name" value="AAA"/>
    <property type="match status" value="1"/>
</dbReference>
<keyword evidence="3 14" id="KW-0812">Transmembrane</keyword>
<dbReference type="GO" id="GO:0005743">
    <property type="term" value="C:mitochondrial inner membrane"/>
    <property type="evidence" value="ECO:0007669"/>
    <property type="project" value="UniProtKB-SubCell"/>
</dbReference>
<evidence type="ECO:0000256" key="6">
    <source>
        <dbReference type="ARBA" id="ARBA00022801"/>
    </source>
</evidence>
<evidence type="ECO:0000256" key="5">
    <source>
        <dbReference type="ARBA" id="ARBA00022792"/>
    </source>
</evidence>
<dbReference type="GO" id="GO:0016887">
    <property type="term" value="F:ATP hydrolysis activity"/>
    <property type="evidence" value="ECO:0007669"/>
    <property type="project" value="InterPro"/>
</dbReference>
<evidence type="ECO:0000256" key="14">
    <source>
        <dbReference type="SAM" id="Phobius"/>
    </source>
</evidence>
<keyword evidence="10 14" id="KW-0472">Membrane</keyword>
<evidence type="ECO:0000256" key="4">
    <source>
        <dbReference type="ARBA" id="ARBA00022741"/>
    </source>
</evidence>
<feature type="transmembrane region" description="Helical" evidence="14">
    <location>
        <begin position="15"/>
        <end position="35"/>
    </location>
</feature>
<dbReference type="InParanoid" id="A0A5J5EF14"/>
<evidence type="ECO:0000256" key="3">
    <source>
        <dbReference type="ARBA" id="ARBA00022692"/>
    </source>
</evidence>
<comment type="catalytic activity">
    <reaction evidence="11">
        <text>ATP + H2O = ADP + phosphate + H(+)</text>
        <dbReference type="Rhea" id="RHEA:13065"/>
        <dbReference type="ChEBI" id="CHEBI:15377"/>
        <dbReference type="ChEBI" id="CHEBI:15378"/>
        <dbReference type="ChEBI" id="CHEBI:30616"/>
        <dbReference type="ChEBI" id="CHEBI:43474"/>
        <dbReference type="ChEBI" id="CHEBI:456216"/>
    </reaction>
    <physiologicalReaction direction="left-to-right" evidence="11">
        <dbReference type="Rhea" id="RHEA:13066"/>
    </physiologicalReaction>
</comment>
<dbReference type="SMART" id="SM00382">
    <property type="entry name" value="AAA"/>
    <property type="match status" value="1"/>
</dbReference>
<evidence type="ECO:0000256" key="13">
    <source>
        <dbReference type="SAM" id="MobiDB-lite"/>
    </source>
</evidence>
<feature type="region of interest" description="Disordered" evidence="13">
    <location>
        <begin position="385"/>
        <end position="417"/>
    </location>
</feature>
<keyword evidence="7 12" id="KW-0067">ATP-binding</keyword>